<dbReference type="RefSeq" id="WP_013538270.1">
    <property type="nucleotide sequence ID" value="NC_014926.1"/>
</dbReference>
<evidence type="ECO:0000256" key="4">
    <source>
        <dbReference type="ARBA" id="ARBA00022989"/>
    </source>
</evidence>
<protein>
    <submittedName>
        <fullName evidence="7">Cobalt transport protein</fullName>
    </submittedName>
</protein>
<sequence length="230" mass="26598">MEAVLAEVDTPLKRLDPRFKVLSFLALAWAIALAGSLKEIFAFLPIVLLVALPALPHFKRFWKLLLFADSFLILVLATQLFLGSPEVALKVFLRSNEILLLSISLLTTSTLFEILHALHHLKVPNSLLQVAYLTYRYLYEVKERFDLTLKSAYCRGFEPKTSLFTYRTYANLVANLLVHSHYKADRVYRAMLCRGFNGYFPVFRHFKASVKDYLFLVFTTLYGVFVLWKF</sequence>
<feature type="transmembrane region" description="Helical" evidence="6">
    <location>
        <begin position="64"/>
        <end position="82"/>
    </location>
</feature>
<dbReference type="CDD" id="cd16914">
    <property type="entry name" value="EcfT"/>
    <property type="match status" value="1"/>
</dbReference>
<dbReference type="EMBL" id="CP002444">
    <property type="protein sequence ID" value="ADU97484.1"/>
    <property type="molecule type" value="Genomic_DNA"/>
</dbReference>
<dbReference type="Proteomes" id="UP000006362">
    <property type="component" value="Chromosome"/>
</dbReference>
<dbReference type="PANTHER" id="PTHR34857:SF2">
    <property type="entry name" value="SLL0384 PROTEIN"/>
    <property type="match status" value="1"/>
</dbReference>
<evidence type="ECO:0000256" key="3">
    <source>
        <dbReference type="ARBA" id="ARBA00022692"/>
    </source>
</evidence>
<feature type="transmembrane region" description="Helical" evidence="6">
    <location>
        <begin position="98"/>
        <end position="118"/>
    </location>
</feature>
<keyword evidence="3 6" id="KW-0812">Transmembrane</keyword>
<dbReference type="Pfam" id="PF02361">
    <property type="entry name" value="CbiQ"/>
    <property type="match status" value="1"/>
</dbReference>
<keyword evidence="5 6" id="KW-0472">Membrane</keyword>
<accession>E8T4M6</accession>
<evidence type="ECO:0000313" key="7">
    <source>
        <dbReference type="EMBL" id="ADU97484.1"/>
    </source>
</evidence>
<dbReference type="eggNOG" id="COG0619">
    <property type="taxonomic scope" value="Bacteria"/>
</dbReference>
<dbReference type="STRING" id="648996.Theam_1523"/>
<feature type="transmembrane region" description="Helical" evidence="6">
    <location>
        <begin position="21"/>
        <end position="52"/>
    </location>
</feature>
<keyword evidence="8" id="KW-1185">Reference proteome</keyword>
<dbReference type="InterPro" id="IPR051611">
    <property type="entry name" value="ECF_transporter_component"/>
</dbReference>
<dbReference type="InterPro" id="IPR003339">
    <property type="entry name" value="ABC/ECF_trnsptr_transmembrane"/>
</dbReference>
<proteinExistence type="predicted"/>
<dbReference type="OrthoDB" id="8585740at2"/>
<comment type="subcellular location">
    <subcellularLocation>
        <location evidence="1">Membrane</location>
        <topology evidence="1">Multi-pass membrane protein</topology>
    </subcellularLocation>
</comment>
<dbReference type="HOGENOM" id="CLU_103781_0_0_0"/>
<organism evidence="7 8">
    <name type="scientific">Thermovibrio ammonificans (strain DSM 15698 / JCM 12110 / HB-1)</name>
    <dbReference type="NCBI Taxonomy" id="648996"/>
    <lineage>
        <taxon>Bacteria</taxon>
        <taxon>Pseudomonadati</taxon>
        <taxon>Aquificota</taxon>
        <taxon>Aquificia</taxon>
        <taxon>Desulfurobacteriales</taxon>
        <taxon>Desulfurobacteriaceae</taxon>
        <taxon>Thermovibrio</taxon>
    </lineage>
</organism>
<gene>
    <name evidence="7" type="ordered locus">Theam_1523</name>
</gene>
<dbReference type="KEGG" id="tam:Theam_1523"/>
<evidence type="ECO:0000256" key="1">
    <source>
        <dbReference type="ARBA" id="ARBA00004141"/>
    </source>
</evidence>
<name>E8T4M6_THEA1</name>
<dbReference type="AlphaFoldDB" id="E8T4M6"/>
<evidence type="ECO:0000256" key="2">
    <source>
        <dbReference type="ARBA" id="ARBA00022475"/>
    </source>
</evidence>
<dbReference type="PANTHER" id="PTHR34857">
    <property type="entry name" value="SLL0384 PROTEIN"/>
    <property type="match status" value="1"/>
</dbReference>
<reference evidence="7" key="1">
    <citation type="submission" date="2011-01" db="EMBL/GenBank/DDBJ databases">
        <title>Complete sequence of chromosome of Thermovibrio ammonificans HB-1.</title>
        <authorList>
            <consortium name="US DOE Joint Genome Institute"/>
            <person name="Lucas S."/>
            <person name="Copeland A."/>
            <person name="Lapidus A."/>
            <person name="Cheng J.-F."/>
            <person name="Goodwin L."/>
            <person name="Pitluck S."/>
            <person name="Davenport K."/>
            <person name="Detter J.C."/>
            <person name="Han C."/>
            <person name="Tapia R."/>
            <person name="Land M."/>
            <person name="Hauser L."/>
            <person name="Kyrpides N."/>
            <person name="Ivanova N."/>
            <person name="Ovchinnikova G."/>
            <person name="Vetriani C."/>
            <person name="Woyke T."/>
        </authorList>
    </citation>
    <scope>NUCLEOTIDE SEQUENCE [LARGE SCALE GENOMIC DNA]</scope>
    <source>
        <strain evidence="7">HB-1</strain>
    </source>
</reference>
<dbReference type="GO" id="GO:0005886">
    <property type="term" value="C:plasma membrane"/>
    <property type="evidence" value="ECO:0007669"/>
    <property type="project" value="UniProtKB-ARBA"/>
</dbReference>
<evidence type="ECO:0000313" key="8">
    <source>
        <dbReference type="Proteomes" id="UP000006362"/>
    </source>
</evidence>
<feature type="transmembrane region" description="Helical" evidence="6">
    <location>
        <begin position="213"/>
        <end position="228"/>
    </location>
</feature>
<evidence type="ECO:0000256" key="6">
    <source>
        <dbReference type="SAM" id="Phobius"/>
    </source>
</evidence>
<keyword evidence="2" id="KW-1003">Cell membrane</keyword>
<keyword evidence="4 6" id="KW-1133">Transmembrane helix</keyword>
<evidence type="ECO:0000256" key="5">
    <source>
        <dbReference type="ARBA" id="ARBA00023136"/>
    </source>
</evidence>